<dbReference type="Proteomes" id="UP000019141">
    <property type="component" value="Unassembled WGS sequence"/>
</dbReference>
<accession>W4LH29</accession>
<comment type="caution">
    <text evidence="1">The sequence shown here is derived from an EMBL/GenBank/DDBJ whole genome shotgun (WGS) entry which is preliminary data.</text>
</comment>
<organism evidence="1 2">
    <name type="scientific">Entotheonella factor</name>
    <dbReference type="NCBI Taxonomy" id="1429438"/>
    <lineage>
        <taxon>Bacteria</taxon>
        <taxon>Pseudomonadati</taxon>
        <taxon>Nitrospinota/Tectimicrobiota group</taxon>
        <taxon>Candidatus Tectimicrobiota</taxon>
        <taxon>Candidatus Entotheonellia</taxon>
        <taxon>Candidatus Entotheonellales</taxon>
        <taxon>Candidatus Entotheonellaceae</taxon>
        <taxon>Candidatus Entotheonella</taxon>
    </lineage>
</organism>
<keyword evidence="2" id="KW-1185">Reference proteome</keyword>
<dbReference type="AlphaFoldDB" id="W4LH29"/>
<gene>
    <name evidence="1" type="ORF">ETSY1_25745</name>
</gene>
<dbReference type="HOGENOM" id="CLU_3005554_0_0_7"/>
<sequence>MNDLLQCWWSAIEDRKGDALMALGLTPDFLKKAVEKSVTGEMSDIVRFVEGLQEVD</sequence>
<proteinExistence type="predicted"/>
<reference evidence="1 2" key="1">
    <citation type="journal article" date="2014" name="Nature">
        <title>An environmental bacterial taxon with a large and distinct metabolic repertoire.</title>
        <authorList>
            <person name="Wilson M.C."/>
            <person name="Mori T."/>
            <person name="Ruckert C."/>
            <person name="Uria A.R."/>
            <person name="Helf M.J."/>
            <person name="Takada K."/>
            <person name="Gernert C."/>
            <person name="Steffens U.A."/>
            <person name="Heycke N."/>
            <person name="Schmitt S."/>
            <person name="Rinke C."/>
            <person name="Helfrich E.J."/>
            <person name="Brachmann A.O."/>
            <person name="Gurgui C."/>
            <person name="Wakimoto T."/>
            <person name="Kracht M."/>
            <person name="Crusemann M."/>
            <person name="Hentschel U."/>
            <person name="Abe I."/>
            <person name="Matsunaga S."/>
            <person name="Kalinowski J."/>
            <person name="Takeyama H."/>
            <person name="Piel J."/>
        </authorList>
    </citation>
    <scope>NUCLEOTIDE SEQUENCE [LARGE SCALE GENOMIC DNA]</scope>
    <source>
        <strain evidence="2">TSY1</strain>
    </source>
</reference>
<evidence type="ECO:0000313" key="1">
    <source>
        <dbReference type="EMBL" id="ETW96646.1"/>
    </source>
</evidence>
<name>W4LH29_ENTF1</name>
<dbReference type="EMBL" id="AZHW01000761">
    <property type="protein sequence ID" value="ETW96646.1"/>
    <property type="molecule type" value="Genomic_DNA"/>
</dbReference>
<protein>
    <submittedName>
        <fullName evidence="1">Uncharacterized protein</fullName>
    </submittedName>
</protein>
<evidence type="ECO:0000313" key="2">
    <source>
        <dbReference type="Proteomes" id="UP000019141"/>
    </source>
</evidence>